<keyword evidence="3" id="KW-1185">Reference proteome</keyword>
<sequence length="112" mass="12586">MRFVPVTVGGAPRPRREQLAGRHRPRGDTAPRHQRARRAWSLTQGSAVIADGEEQDKYHFDTELASRTGIGIKNGWAIVAQQNNSAVVRASSVLEYTFLWDVYISQRNAIEI</sequence>
<evidence type="ECO:0000313" key="3">
    <source>
        <dbReference type="Proteomes" id="UP000299102"/>
    </source>
</evidence>
<protein>
    <submittedName>
        <fullName evidence="2">Uncharacterized protein</fullName>
    </submittedName>
</protein>
<evidence type="ECO:0000256" key="1">
    <source>
        <dbReference type="SAM" id="MobiDB-lite"/>
    </source>
</evidence>
<dbReference type="AlphaFoldDB" id="A0A4C1XU18"/>
<evidence type="ECO:0000313" key="2">
    <source>
        <dbReference type="EMBL" id="GBP67476.1"/>
    </source>
</evidence>
<accession>A0A4C1XU18</accession>
<organism evidence="2 3">
    <name type="scientific">Eumeta variegata</name>
    <name type="common">Bagworm moth</name>
    <name type="synonym">Eumeta japonica</name>
    <dbReference type="NCBI Taxonomy" id="151549"/>
    <lineage>
        <taxon>Eukaryota</taxon>
        <taxon>Metazoa</taxon>
        <taxon>Ecdysozoa</taxon>
        <taxon>Arthropoda</taxon>
        <taxon>Hexapoda</taxon>
        <taxon>Insecta</taxon>
        <taxon>Pterygota</taxon>
        <taxon>Neoptera</taxon>
        <taxon>Endopterygota</taxon>
        <taxon>Lepidoptera</taxon>
        <taxon>Glossata</taxon>
        <taxon>Ditrysia</taxon>
        <taxon>Tineoidea</taxon>
        <taxon>Psychidae</taxon>
        <taxon>Oiketicinae</taxon>
        <taxon>Eumeta</taxon>
    </lineage>
</organism>
<dbReference type="EMBL" id="BGZK01000984">
    <property type="protein sequence ID" value="GBP67476.1"/>
    <property type="molecule type" value="Genomic_DNA"/>
</dbReference>
<comment type="caution">
    <text evidence="2">The sequence shown here is derived from an EMBL/GenBank/DDBJ whole genome shotgun (WGS) entry which is preliminary data.</text>
</comment>
<feature type="compositionally biased region" description="Basic and acidic residues" evidence="1">
    <location>
        <begin position="14"/>
        <end position="31"/>
    </location>
</feature>
<gene>
    <name evidence="2" type="ORF">EVAR_49371_1</name>
</gene>
<reference evidence="2 3" key="1">
    <citation type="journal article" date="2019" name="Commun. Biol.">
        <title>The bagworm genome reveals a unique fibroin gene that provides high tensile strength.</title>
        <authorList>
            <person name="Kono N."/>
            <person name="Nakamura H."/>
            <person name="Ohtoshi R."/>
            <person name="Tomita M."/>
            <person name="Numata K."/>
            <person name="Arakawa K."/>
        </authorList>
    </citation>
    <scope>NUCLEOTIDE SEQUENCE [LARGE SCALE GENOMIC DNA]</scope>
</reference>
<feature type="region of interest" description="Disordered" evidence="1">
    <location>
        <begin position="1"/>
        <end position="38"/>
    </location>
</feature>
<dbReference type="Proteomes" id="UP000299102">
    <property type="component" value="Unassembled WGS sequence"/>
</dbReference>
<name>A0A4C1XU18_EUMVA</name>
<proteinExistence type="predicted"/>